<comment type="caution">
    <text evidence="8">The sequence shown here is derived from an EMBL/GenBank/DDBJ whole genome shotgun (WGS) entry which is preliminary data.</text>
</comment>
<feature type="transmembrane region" description="Helical" evidence="6">
    <location>
        <begin position="568"/>
        <end position="587"/>
    </location>
</feature>
<proteinExistence type="predicted"/>
<feature type="transmembrane region" description="Helical" evidence="6">
    <location>
        <begin position="479"/>
        <end position="496"/>
    </location>
</feature>
<name>A0ABP7MLT3_9GAMM</name>
<feature type="transmembrane region" description="Helical" evidence="6">
    <location>
        <begin position="542"/>
        <end position="562"/>
    </location>
</feature>
<dbReference type="InterPro" id="IPR020846">
    <property type="entry name" value="MFS_dom"/>
</dbReference>
<dbReference type="InterPro" id="IPR011701">
    <property type="entry name" value="MFS"/>
</dbReference>
<keyword evidence="5 6" id="KW-0472">Membrane</keyword>
<dbReference type="InterPro" id="IPR050189">
    <property type="entry name" value="MFS_Efflux_Transporters"/>
</dbReference>
<feature type="transmembrane region" description="Helical" evidence="6">
    <location>
        <begin position="787"/>
        <end position="808"/>
    </location>
</feature>
<dbReference type="RefSeq" id="WP_344798108.1">
    <property type="nucleotide sequence ID" value="NZ_BAABBN010000007.1"/>
</dbReference>
<feature type="transmembrane region" description="Helical" evidence="6">
    <location>
        <begin position="502"/>
        <end position="521"/>
    </location>
</feature>
<comment type="subcellular location">
    <subcellularLocation>
        <location evidence="1">Cell membrane</location>
        <topology evidence="1">Multi-pass membrane protein</topology>
    </subcellularLocation>
</comment>
<organism evidence="8 9">
    <name type="scientific">Litoribacillus peritrichatus</name>
    <dbReference type="NCBI Taxonomy" id="718191"/>
    <lineage>
        <taxon>Bacteria</taxon>
        <taxon>Pseudomonadati</taxon>
        <taxon>Pseudomonadota</taxon>
        <taxon>Gammaproteobacteria</taxon>
        <taxon>Oceanospirillales</taxon>
        <taxon>Oceanospirillaceae</taxon>
        <taxon>Litoribacillus</taxon>
    </lineage>
</organism>
<keyword evidence="4 6" id="KW-1133">Transmembrane helix</keyword>
<dbReference type="SUPFAM" id="SSF103473">
    <property type="entry name" value="MFS general substrate transporter"/>
    <property type="match status" value="1"/>
</dbReference>
<feature type="transmembrane region" description="Helical" evidence="6">
    <location>
        <begin position="814"/>
        <end position="832"/>
    </location>
</feature>
<feature type="transmembrane region" description="Helical" evidence="6">
    <location>
        <begin position="629"/>
        <end position="650"/>
    </location>
</feature>
<accession>A0ABP7MLT3</accession>
<dbReference type="InterPro" id="IPR036259">
    <property type="entry name" value="MFS_trans_sf"/>
</dbReference>
<evidence type="ECO:0000256" key="2">
    <source>
        <dbReference type="ARBA" id="ARBA00022475"/>
    </source>
</evidence>
<feature type="transmembrane region" description="Helical" evidence="6">
    <location>
        <begin position="12"/>
        <end position="30"/>
    </location>
</feature>
<feature type="transmembrane region" description="Helical" evidence="6">
    <location>
        <begin position="745"/>
        <end position="766"/>
    </location>
</feature>
<evidence type="ECO:0000256" key="6">
    <source>
        <dbReference type="SAM" id="Phobius"/>
    </source>
</evidence>
<evidence type="ECO:0000256" key="4">
    <source>
        <dbReference type="ARBA" id="ARBA00022989"/>
    </source>
</evidence>
<evidence type="ECO:0000259" key="7">
    <source>
        <dbReference type="PROSITE" id="PS50850"/>
    </source>
</evidence>
<feature type="transmembrane region" description="Helical" evidence="6">
    <location>
        <begin position="206"/>
        <end position="223"/>
    </location>
</feature>
<dbReference type="PANTHER" id="PTHR43124">
    <property type="entry name" value="PURINE EFFLUX PUMP PBUE"/>
    <property type="match status" value="1"/>
</dbReference>
<feature type="transmembrane region" description="Helical" evidence="6">
    <location>
        <begin position="693"/>
        <end position="712"/>
    </location>
</feature>
<feature type="transmembrane region" description="Helical" evidence="6">
    <location>
        <begin position="173"/>
        <end position="194"/>
    </location>
</feature>
<sequence length="847" mass="93074">MIKRLRNIRYCIPMLVIVFSTLMLLTYIGYNEAKLKYLPFQLNKLSAQSEIVKNGFDSYLNAGLPVSQFSGFRTIASTLMKSDDSIHNIRVIDQNGAIIFFESGDGTKQEDFDQSLREYRPNPIEFDFPAFTSLESEHSYLISQQLTSKFGPVGEVQIEADKTLLVSELDRQFALPFQAVIGLTLLYLVVVSIYELRTSASSSRLRVLKITYVFCYIALSVVISKTVYNVYEYGANATTRAMTDSMVQRLTSVRDVGVHLEDLAGIDRMLEKYKSGNRTIEAIALIKGDTNLAHTDPTQVGKPYQVLEDCYEYVNDLGQEQGETINFRVAVNIPTDVLIRTILSSTKAFFVLFIACALLAWIFLNAGTSLIELLDKRAQNTESASADKKEMGGEAGVGTQAGSISFEIGLNLVQPAYFMVVLVNALFVPFLPKLIADMAASSGSSFATASMPFTLYYLFFALVLIPAGQYAERGNLKKLMTVGFLAEFIGMMLIFLSDDYWIVALARIFSGIGQGLFLIGLQSYVMVITPKNQRSRGHAVKVVGRNSALIAGTAIGALLYAYIDYRMIFLMASLVSLLSIAYLWNLVPRAESITGKVMKEMSEDSEHPWEALRRNIVAVVRDAEFMRTLTLVGIMGKMSIAGVVMFAVPLVMLGQGYKADDVGLMLMIYYVSSMMMTKYVTRLVDGPGMSRRALICSAVVGGVATVFVGFVSQQGAHPTGLMPGMEFLLWLSNHAHGLGIAGNSLVLYIAIVFLGISNGLLAAPVMTHINNTDVSQREGVKKIAATYVFLERFGHVAGPAFIAQLLFLNNNSPLAMSLFGILSVVLGVVYMFSSHTKNTVALAAKEA</sequence>
<feature type="domain" description="Major facilitator superfamily (MFS) profile" evidence="7">
    <location>
        <begin position="409"/>
        <end position="838"/>
    </location>
</feature>
<evidence type="ECO:0000313" key="8">
    <source>
        <dbReference type="EMBL" id="GAA3924116.1"/>
    </source>
</evidence>
<feature type="transmembrane region" description="Helical" evidence="6">
    <location>
        <begin position="662"/>
        <end position="681"/>
    </location>
</feature>
<reference evidence="9" key="1">
    <citation type="journal article" date="2019" name="Int. J. Syst. Evol. Microbiol.">
        <title>The Global Catalogue of Microorganisms (GCM) 10K type strain sequencing project: providing services to taxonomists for standard genome sequencing and annotation.</title>
        <authorList>
            <consortium name="The Broad Institute Genomics Platform"/>
            <consortium name="The Broad Institute Genome Sequencing Center for Infectious Disease"/>
            <person name="Wu L."/>
            <person name="Ma J."/>
        </authorList>
    </citation>
    <scope>NUCLEOTIDE SEQUENCE [LARGE SCALE GENOMIC DNA]</scope>
    <source>
        <strain evidence="9">JCM 17551</strain>
    </source>
</reference>
<keyword evidence="2" id="KW-1003">Cell membrane</keyword>
<keyword evidence="3 6" id="KW-0812">Transmembrane</keyword>
<dbReference type="PANTHER" id="PTHR43124:SF3">
    <property type="entry name" value="CHLORAMPHENICOL EFFLUX PUMP RV0191"/>
    <property type="match status" value="1"/>
</dbReference>
<gene>
    <name evidence="8" type="ORF">GCM10022277_19900</name>
</gene>
<dbReference type="Gene3D" id="1.20.1250.20">
    <property type="entry name" value="MFS general substrate transporter like domains"/>
    <property type="match status" value="1"/>
</dbReference>
<evidence type="ECO:0000256" key="5">
    <source>
        <dbReference type="ARBA" id="ARBA00023136"/>
    </source>
</evidence>
<keyword evidence="9" id="KW-1185">Reference proteome</keyword>
<evidence type="ECO:0000256" key="1">
    <source>
        <dbReference type="ARBA" id="ARBA00004651"/>
    </source>
</evidence>
<dbReference type="Pfam" id="PF07690">
    <property type="entry name" value="MFS_1"/>
    <property type="match status" value="1"/>
</dbReference>
<dbReference type="PROSITE" id="PS50850">
    <property type="entry name" value="MFS"/>
    <property type="match status" value="1"/>
</dbReference>
<feature type="transmembrane region" description="Helical" evidence="6">
    <location>
        <begin position="416"/>
        <end position="435"/>
    </location>
</feature>
<evidence type="ECO:0000313" key="9">
    <source>
        <dbReference type="Proteomes" id="UP001501565"/>
    </source>
</evidence>
<protein>
    <recommendedName>
        <fullName evidence="7">Major facilitator superfamily (MFS) profile domain-containing protein</fullName>
    </recommendedName>
</protein>
<evidence type="ECO:0000256" key="3">
    <source>
        <dbReference type="ARBA" id="ARBA00022692"/>
    </source>
</evidence>
<dbReference type="EMBL" id="BAABBN010000007">
    <property type="protein sequence ID" value="GAA3924116.1"/>
    <property type="molecule type" value="Genomic_DNA"/>
</dbReference>
<dbReference type="Proteomes" id="UP001501565">
    <property type="component" value="Unassembled WGS sequence"/>
</dbReference>
<feature type="transmembrane region" description="Helical" evidence="6">
    <location>
        <begin position="348"/>
        <end position="367"/>
    </location>
</feature>
<feature type="transmembrane region" description="Helical" evidence="6">
    <location>
        <begin position="447"/>
        <end position="467"/>
    </location>
</feature>